<evidence type="ECO:0000256" key="2">
    <source>
        <dbReference type="ARBA" id="ARBA00003145"/>
    </source>
</evidence>
<dbReference type="SUPFAM" id="SSF50494">
    <property type="entry name" value="Trypsin-like serine proteases"/>
    <property type="match status" value="1"/>
</dbReference>
<comment type="catalytic activity">
    <reaction evidence="1">
        <text>a 1,2-diacyl-sn-glycero-3-phosphocholine + H2O = a 1,2-diacyl-sn-glycero-3-phosphate + choline + H(+)</text>
        <dbReference type="Rhea" id="RHEA:14445"/>
        <dbReference type="ChEBI" id="CHEBI:15354"/>
        <dbReference type="ChEBI" id="CHEBI:15377"/>
        <dbReference type="ChEBI" id="CHEBI:15378"/>
        <dbReference type="ChEBI" id="CHEBI:57643"/>
        <dbReference type="ChEBI" id="CHEBI:58608"/>
        <dbReference type="EC" id="3.1.4.4"/>
    </reaction>
</comment>
<dbReference type="Gene3D" id="2.40.10.10">
    <property type="entry name" value="Trypsin-like serine proteases"/>
    <property type="match status" value="2"/>
</dbReference>
<keyword evidence="8" id="KW-0378">Hydrolase</keyword>
<proteinExistence type="inferred from homology"/>
<dbReference type="InterPro" id="IPR001736">
    <property type="entry name" value="PLipase_D/transphosphatidylase"/>
</dbReference>
<evidence type="ECO:0000256" key="8">
    <source>
        <dbReference type="ARBA" id="ARBA00022801"/>
    </source>
</evidence>
<dbReference type="InterPro" id="IPR025202">
    <property type="entry name" value="PLD-like_dom"/>
</dbReference>
<comment type="subcellular location">
    <subcellularLocation>
        <location evidence="3">Secreted</location>
    </subcellularLocation>
</comment>
<dbReference type="EC" id="3.1.4.4" evidence="5"/>
<evidence type="ECO:0000256" key="7">
    <source>
        <dbReference type="ARBA" id="ARBA00022525"/>
    </source>
</evidence>
<dbReference type="PANTHER" id="PTHR43856">
    <property type="entry name" value="CARDIOLIPIN HYDROLASE"/>
    <property type="match status" value="1"/>
</dbReference>
<evidence type="ECO:0000256" key="1">
    <source>
        <dbReference type="ARBA" id="ARBA00000798"/>
    </source>
</evidence>
<evidence type="ECO:0000256" key="4">
    <source>
        <dbReference type="ARBA" id="ARBA00008664"/>
    </source>
</evidence>
<sequence>MEDSSEAERTAINTWFERLKDRDADLHRALLASLNENQDGGGPALRGESTVRAEAAGLMPQARMRTETIVQLGRPALFVVGGQIQPETPLSDSVSKLMVERVTAASGALNPWMPLIGRIDVENHPAGFNYVGTGWLIQPGLVCTNRHVAELIGRREGAEFTFSRGRFGKALGVSLNPGHENGGPTGPGGAFPISGIAWIEPQDGPDIALLHVNMPDDGTRPRCIELADDDGQPDDFIATIGYPARAYEDAIPDQDWMDEIYGGIYDVKRIAPGQLDELRADSTTYDCTTLGGASGSPVFGLKHGKVIALHFAGLYKIENYGVPARVLRKYAQGIPSVTTTAENPAGQTTGTIIAGAGAIDLRLASTGAESSIVVPLRISLSLGEPAMTGADAMTLDAAVASLAARDHPGVLAVKPGFDGRSDCIVVAVSPDRFAAVSAAIPATFAGYPVDVRYATIREQLGLSELGLEASGAIVYDDTRRQGPAFSFEEVSDEDMTVIAHVGPEFSFPVLARFIGETRTSLTSSMYQFFASHIADAVRERLESAQVRMRLVLDPATRDGTADQPKPGEFDRSDTFAAWRAHHAFENIYVRKGNGGLVSSAYHIKVTVRDGEWVWLSSGNWTKSSQPAPDPVTHRAKGNREWHIVIRSPRLSAMFAAHIEADFAQCGELMGTAEAPAITEQLVDVPEDVVVEAPVELLEPLEITGRKVRVKPILTPDRHGRVYTDAVLDLIASARGELLFQNQYIKIRRNMAGNLGELVDALVAKSKAIENLRIILRSGDVADDVAELRRRGMDVMRCVRVIANTHTKGIIADGQRVIIGSQNWSSDAVTLNRDASLLFTDADIAGYFRKAFEIDWARARPAAGIHEERPVLPARGEAPPPGYVRMTLAEYLNG</sequence>
<dbReference type="CDD" id="cd09128">
    <property type="entry name" value="PLDc_unchar1_2"/>
    <property type="match status" value="1"/>
</dbReference>
<dbReference type="EMBL" id="JARESE010000041">
    <property type="protein sequence ID" value="MDE8652508.1"/>
    <property type="molecule type" value="Genomic_DNA"/>
</dbReference>
<organism evidence="13 14">
    <name type="scientific">Novosphingobium album</name>
    <name type="common">ex Liu et al. 2023</name>
    <dbReference type="NCBI Taxonomy" id="3031130"/>
    <lineage>
        <taxon>Bacteria</taxon>
        <taxon>Pseudomonadati</taxon>
        <taxon>Pseudomonadota</taxon>
        <taxon>Alphaproteobacteria</taxon>
        <taxon>Sphingomonadales</taxon>
        <taxon>Sphingomonadaceae</taxon>
        <taxon>Novosphingobium</taxon>
    </lineage>
</organism>
<evidence type="ECO:0000256" key="9">
    <source>
        <dbReference type="ARBA" id="ARBA00022963"/>
    </source>
</evidence>
<feature type="domain" description="PLD phosphodiesterase" evidence="12">
    <location>
        <begin position="800"/>
        <end position="827"/>
    </location>
</feature>
<keyword evidence="7" id="KW-0964">Secreted</keyword>
<dbReference type="InterPro" id="IPR051406">
    <property type="entry name" value="PLD_domain"/>
</dbReference>
<name>A0ABT5WR37_9SPHN</name>
<comment type="function">
    <text evidence="2">Could be a virulence factor.</text>
</comment>
<dbReference type="Pfam" id="PF13365">
    <property type="entry name" value="Trypsin_2"/>
    <property type="match status" value="1"/>
</dbReference>
<keyword evidence="14" id="KW-1185">Reference proteome</keyword>
<gene>
    <name evidence="13" type="ORF">PYV00_12435</name>
</gene>
<dbReference type="RefSeq" id="WP_275228589.1">
    <property type="nucleotide sequence ID" value="NZ_JARESE010000041.1"/>
</dbReference>
<evidence type="ECO:0000256" key="5">
    <source>
        <dbReference type="ARBA" id="ARBA00012027"/>
    </source>
</evidence>
<comment type="similarity">
    <text evidence="4">Belongs to the phospholipase D family.</text>
</comment>
<keyword evidence="9" id="KW-0442">Lipid degradation</keyword>
<evidence type="ECO:0000256" key="11">
    <source>
        <dbReference type="ARBA" id="ARBA00029594"/>
    </source>
</evidence>
<dbReference type="Gene3D" id="3.30.870.10">
    <property type="entry name" value="Endonuclease Chain A"/>
    <property type="match status" value="2"/>
</dbReference>
<dbReference type="SUPFAM" id="SSF56024">
    <property type="entry name" value="Phospholipase D/nuclease"/>
    <property type="match status" value="2"/>
</dbReference>
<evidence type="ECO:0000259" key="12">
    <source>
        <dbReference type="PROSITE" id="PS50035"/>
    </source>
</evidence>
<evidence type="ECO:0000256" key="6">
    <source>
        <dbReference type="ARBA" id="ARBA00018392"/>
    </source>
</evidence>
<dbReference type="PROSITE" id="PS50035">
    <property type="entry name" value="PLD"/>
    <property type="match status" value="1"/>
</dbReference>
<evidence type="ECO:0000313" key="13">
    <source>
        <dbReference type="EMBL" id="MDE8652508.1"/>
    </source>
</evidence>
<evidence type="ECO:0000256" key="10">
    <source>
        <dbReference type="ARBA" id="ARBA00023098"/>
    </source>
</evidence>
<protein>
    <recommendedName>
        <fullName evidence="6">Phospholipase D</fullName>
        <ecNumber evidence="5">3.1.4.4</ecNumber>
    </recommendedName>
    <alternativeName>
        <fullName evidence="11">Choline phosphatase</fullName>
    </alternativeName>
</protein>
<reference evidence="13 14" key="1">
    <citation type="submission" date="2023-03" db="EMBL/GenBank/DDBJ databases">
        <title>NovoSphingobium album sp. nov. isolated from polycyclic aromatic hydrocarbons- and heavy-metal polluted soil.</title>
        <authorList>
            <person name="Liu Z."/>
            <person name="Wang K."/>
        </authorList>
    </citation>
    <scope>NUCLEOTIDE SEQUENCE [LARGE SCALE GENOMIC DNA]</scope>
    <source>
        <strain evidence="13 14">H3SJ31-1</strain>
    </source>
</reference>
<dbReference type="Proteomes" id="UP001216253">
    <property type="component" value="Unassembled WGS sequence"/>
</dbReference>
<dbReference type="Pfam" id="PF13091">
    <property type="entry name" value="PLDc_2"/>
    <property type="match status" value="2"/>
</dbReference>
<evidence type="ECO:0000313" key="14">
    <source>
        <dbReference type="Proteomes" id="UP001216253"/>
    </source>
</evidence>
<dbReference type="CDD" id="cd00138">
    <property type="entry name" value="PLDc_SF"/>
    <property type="match status" value="1"/>
</dbReference>
<dbReference type="InterPro" id="IPR043504">
    <property type="entry name" value="Peptidase_S1_PA_chymotrypsin"/>
</dbReference>
<dbReference type="PANTHER" id="PTHR43856:SF1">
    <property type="entry name" value="MITOCHONDRIAL CARDIOLIPIN HYDROLASE"/>
    <property type="match status" value="1"/>
</dbReference>
<keyword evidence="10" id="KW-0443">Lipid metabolism</keyword>
<dbReference type="InterPro" id="IPR009003">
    <property type="entry name" value="Peptidase_S1_PA"/>
</dbReference>
<accession>A0ABT5WR37</accession>
<evidence type="ECO:0000256" key="3">
    <source>
        <dbReference type="ARBA" id="ARBA00004613"/>
    </source>
</evidence>
<comment type="caution">
    <text evidence="13">The sequence shown here is derived from an EMBL/GenBank/DDBJ whole genome shotgun (WGS) entry which is preliminary data.</text>
</comment>